<dbReference type="GO" id="GO:0003676">
    <property type="term" value="F:nucleic acid binding"/>
    <property type="evidence" value="ECO:0007669"/>
    <property type="project" value="InterPro"/>
</dbReference>
<dbReference type="Proteomes" id="UP000054630">
    <property type="component" value="Unassembled WGS sequence"/>
</dbReference>
<dbReference type="AlphaFoldDB" id="A0A0V0S4S1"/>
<comment type="caution">
    <text evidence="2">The sequence shown here is derived from an EMBL/GenBank/DDBJ whole genome shotgun (WGS) entry which is preliminary data.</text>
</comment>
<evidence type="ECO:0000313" key="2">
    <source>
        <dbReference type="EMBL" id="KRX21482.1"/>
    </source>
</evidence>
<gene>
    <name evidence="2" type="ORF">T07_1365</name>
</gene>
<proteinExistence type="predicted"/>
<feature type="region of interest" description="Disordered" evidence="1">
    <location>
        <begin position="151"/>
        <end position="223"/>
    </location>
</feature>
<evidence type="ECO:0000313" key="3">
    <source>
        <dbReference type="Proteomes" id="UP000054630"/>
    </source>
</evidence>
<dbReference type="InterPro" id="IPR036397">
    <property type="entry name" value="RNaseH_sf"/>
</dbReference>
<keyword evidence="3" id="KW-1185">Reference proteome</keyword>
<sequence length="223" mass="25101">MCHLGVTRMAHYARSKNLPYTMEEIQRMTNSCRVFYLFGMPVYIHTDRGFSFMSSDLKTYLHSLGVVTSRTTAHNPQALHLLRTLLSTATNATPHVRLFGYPSRTPTDTSLLLEEVELLEANPKYAHVRLTNGRETTVSLKHLAPAGGKCVAEDGNPNETQVGTGAPCEEGGKGEKPDANYLTPENSESEEDTATRYEFHQTPPRRSTRIRRAPQRLQDYVQY</sequence>
<name>A0A0V0S4S1_9BILA</name>
<dbReference type="STRING" id="6336.A0A0V0S4S1"/>
<evidence type="ECO:0000256" key="1">
    <source>
        <dbReference type="SAM" id="MobiDB-lite"/>
    </source>
</evidence>
<dbReference type="InterPro" id="IPR012337">
    <property type="entry name" value="RNaseH-like_sf"/>
</dbReference>
<protein>
    <recommendedName>
        <fullName evidence="4">Integrase catalytic domain-containing protein</fullName>
    </recommendedName>
</protein>
<dbReference type="OrthoDB" id="5839379at2759"/>
<accession>A0A0V0S4S1</accession>
<reference evidence="2 3" key="1">
    <citation type="submission" date="2015-01" db="EMBL/GenBank/DDBJ databases">
        <title>Evolution of Trichinella species and genotypes.</title>
        <authorList>
            <person name="Korhonen P.K."/>
            <person name="Edoardo P."/>
            <person name="Giuseppe L.R."/>
            <person name="Gasser R.B."/>
        </authorList>
    </citation>
    <scope>NUCLEOTIDE SEQUENCE [LARGE SCALE GENOMIC DNA]</scope>
    <source>
        <strain evidence="2">ISS37</strain>
    </source>
</reference>
<dbReference type="SUPFAM" id="SSF53098">
    <property type="entry name" value="Ribonuclease H-like"/>
    <property type="match status" value="1"/>
</dbReference>
<dbReference type="EMBL" id="JYDL01000039">
    <property type="protein sequence ID" value="KRX21482.1"/>
    <property type="molecule type" value="Genomic_DNA"/>
</dbReference>
<dbReference type="Gene3D" id="3.30.420.10">
    <property type="entry name" value="Ribonuclease H-like superfamily/Ribonuclease H"/>
    <property type="match status" value="1"/>
</dbReference>
<organism evidence="2 3">
    <name type="scientific">Trichinella nelsoni</name>
    <dbReference type="NCBI Taxonomy" id="6336"/>
    <lineage>
        <taxon>Eukaryota</taxon>
        <taxon>Metazoa</taxon>
        <taxon>Ecdysozoa</taxon>
        <taxon>Nematoda</taxon>
        <taxon>Enoplea</taxon>
        <taxon>Dorylaimia</taxon>
        <taxon>Trichinellida</taxon>
        <taxon>Trichinellidae</taxon>
        <taxon>Trichinella</taxon>
    </lineage>
</organism>
<evidence type="ECO:0008006" key="4">
    <source>
        <dbReference type="Google" id="ProtNLM"/>
    </source>
</evidence>